<evidence type="ECO:0000313" key="3">
    <source>
        <dbReference type="Proteomes" id="UP000593565"/>
    </source>
</evidence>
<feature type="region of interest" description="Disordered" evidence="1">
    <location>
        <begin position="1"/>
        <end position="36"/>
    </location>
</feature>
<feature type="region of interest" description="Disordered" evidence="1">
    <location>
        <begin position="68"/>
        <end position="91"/>
    </location>
</feature>
<dbReference type="EMBL" id="JAAGNN010000017">
    <property type="protein sequence ID" value="KAF4078275.1"/>
    <property type="molecule type" value="Genomic_DNA"/>
</dbReference>
<dbReference type="Proteomes" id="UP000593565">
    <property type="component" value="Unassembled WGS sequence"/>
</dbReference>
<sequence>MHKAPMADAQNKQDALSPTAAQARSRQLQASSLKIDPTPTRRAVTVGWGRRLEIGELGGRILPYRSGRKEIKEDTLPPHRLSSTSDEGHDW</sequence>
<name>A0A7J6A618_AMEME</name>
<feature type="compositionally biased region" description="Basic and acidic residues" evidence="1">
    <location>
        <begin position="68"/>
        <end position="77"/>
    </location>
</feature>
<organism evidence="2 3">
    <name type="scientific">Ameiurus melas</name>
    <name type="common">Black bullhead</name>
    <name type="synonym">Silurus melas</name>
    <dbReference type="NCBI Taxonomy" id="219545"/>
    <lineage>
        <taxon>Eukaryota</taxon>
        <taxon>Metazoa</taxon>
        <taxon>Chordata</taxon>
        <taxon>Craniata</taxon>
        <taxon>Vertebrata</taxon>
        <taxon>Euteleostomi</taxon>
        <taxon>Actinopterygii</taxon>
        <taxon>Neopterygii</taxon>
        <taxon>Teleostei</taxon>
        <taxon>Ostariophysi</taxon>
        <taxon>Siluriformes</taxon>
        <taxon>Ictaluridae</taxon>
        <taxon>Ameiurus</taxon>
    </lineage>
</organism>
<keyword evidence="3" id="KW-1185">Reference proteome</keyword>
<gene>
    <name evidence="2" type="ORF">AMELA_G00197450</name>
</gene>
<proteinExistence type="predicted"/>
<feature type="compositionally biased region" description="Low complexity" evidence="1">
    <location>
        <begin position="20"/>
        <end position="33"/>
    </location>
</feature>
<evidence type="ECO:0000313" key="2">
    <source>
        <dbReference type="EMBL" id="KAF4078275.1"/>
    </source>
</evidence>
<comment type="caution">
    <text evidence="2">The sequence shown here is derived from an EMBL/GenBank/DDBJ whole genome shotgun (WGS) entry which is preliminary data.</text>
</comment>
<reference evidence="2 3" key="1">
    <citation type="submission" date="2020-02" db="EMBL/GenBank/DDBJ databases">
        <title>A chromosome-scale genome assembly of the black bullhead catfish (Ameiurus melas).</title>
        <authorList>
            <person name="Wen M."/>
            <person name="Zham M."/>
            <person name="Cabau C."/>
            <person name="Klopp C."/>
            <person name="Donnadieu C."/>
            <person name="Roques C."/>
            <person name="Bouchez O."/>
            <person name="Lampietro C."/>
            <person name="Jouanno E."/>
            <person name="Herpin A."/>
            <person name="Louis A."/>
            <person name="Berthelot C."/>
            <person name="Parey E."/>
            <person name="Roest-Crollius H."/>
            <person name="Braasch I."/>
            <person name="Postlethwait J."/>
            <person name="Robinson-Rechavi M."/>
            <person name="Echchiki A."/>
            <person name="Begum T."/>
            <person name="Montfort J."/>
            <person name="Schartl M."/>
            <person name="Bobe J."/>
            <person name="Guiguen Y."/>
        </authorList>
    </citation>
    <scope>NUCLEOTIDE SEQUENCE [LARGE SCALE GENOMIC DNA]</scope>
    <source>
        <strain evidence="2">M_S1</strain>
        <tissue evidence="2">Blood</tissue>
    </source>
</reference>
<protein>
    <submittedName>
        <fullName evidence="2">Uncharacterized protein</fullName>
    </submittedName>
</protein>
<dbReference type="AlphaFoldDB" id="A0A7J6A618"/>
<evidence type="ECO:0000256" key="1">
    <source>
        <dbReference type="SAM" id="MobiDB-lite"/>
    </source>
</evidence>
<accession>A0A7J6A618</accession>